<dbReference type="RefSeq" id="WP_379517983.1">
    <property type="nucleotide sequence ID" value="NZ_JBHSPA010000037.1"/>
</dbReference>
<evidence type="ECO:0000313" key="1">
    <source>
        <dbReference type="EMBL" id="MFC5828482.1"/>
    </source>
</evidence>
<evidence type="ECO:0008006" key="3">
    <source>
        <dbReference type="Google" id="ProtNLM"/>
    </source>
</evidence>
<gene>
    <name evidence="1" type="ORF">ACFPZ3_31840</name>
</gene>
<dbReference type="Proteomes" id="UP001596058">
    <property type="component" value="Unassembled WGS sequence"/>
</dbReference>
<organism evidence="1 2">
    <name type="scientific">Nonomuraea insulae</name>
    <dbReference type="NCBI Taxonomy" id="1616787"/>
    <lineage>
        <taxon>Bacteria</taxon>
        <taxon>Bacillati</taxon>
        <taxon>Actinomycetota</taxon>
        <taxon>Actinomycetes</taxon>
        <taxon>Streptosporangiales</taxon>
        <taxon>Streptosporangiaceae</taxon>
        <taxon>Nonomuraea</taxon>
    </lineage>
</organism>
<name>A0ABW1CSB1_9ACTN</name>
<protein>
    <recommendedName>
        <fullName evidence="3">DUF4145 domain-containing protein</fullName>
    </recommendedName>
</protein>
<accession>A0ABW1CSB1</accession>
<proteinExistence type="predicted"/>
<keyword evidence="2" id="KW-1185">Reference proteome</keyword>
<comment type="caution">
    <text evidence="1">The sequence shown here is derived from an EMBL/GenBank/DDBJ whole genome shotgun (WGS) entry which is preliminary data.</text>
</comment>
<sequence length="287" mass="32689">MKLFEDTERKVEGQLDYFRDKIFPAHSDLFLGHAQPQLALFLETDLGLFSYGGKLITTTHSATFHLGVDPVTLLTDGSGVYLHSIYEEYGRYFGASEADTGAHIDTFVSCLDSENFNRWPDDVRADRYYRRVFNGEDTPDLNALLTVFRGMINFVDSVIGASDDTRGIEYTVFKIRYLTLYHVLRSLRILSDERPRDLTERSARSINKITQTPEVELILDPAVRPFRNILAHYSLDSRVEVAKIDVSEPLFGLIPIYFPSHNTATFNETVNRCIRATAIVMEEWAAA</sequence>
<reference evidence="2" key="1">
    <citation type="journal article" date="2019" name="Int. J. Syst. Evol. Microbiol.">
        <title>The Global Catalogue of Microorganisms (GCM) 10K type strain sequencing project: providing services to taxonomists for standard genome sequencing and annotation.</title>
        <authorList>
            <consortium name="The Broad Institute Genomics Platform"/>
            <consortium name="The Broad Institute Genome Sequencing Center for Infectious Disease"/>
            <person name="Wu L."/>
            <person name="Ma J."/>
        </authorList>
    </citation>
    <scope>NUCLEOTIDE SEQUENCE [LARGE SCALE GENOMIC DNA]</scope>
    <source>
        <strain evidence="2">CCUG 53903</strain>
    </source>
</reference>
<dbReference type="EMBL" id="JBHSPA010000037">
    <property type="protein sequence ID" value="MFC5828482.1"/>
    <property type="molecule type" value="Genomic_DNA"/>
</dbReference>
<evidence type="ECO:0000313" key="2">
    <source>
        <dbReference type="Proteomes" id="UP001596058"/>
    </source>
</evidence>